<dbReference type="GO" id="GO:0006520">
    <property type="term" value="P:amino acid metabolic process"/>
    <property type="evidence" value="ECO:0007669"/>
    <property type="project" value="InterPro"/>
</dbReference>
<evidence type="ECO:0000256" key="8">
    <source>
        <dbReference type="NCBIfam" id="TIGR00670"/>
    </source>
</evidence>
<evidence type="ECO:0000313" key="13">
    <source>
        <dbReference type="Proteomes" id="UP000675781"/>
    </source>
</evidence>
<dbReference type="Proteomes" id="UP000675781">
    <property type="component" value="Unassembled WGS sequence"/>
</dbReference>
<feature type="domain" description="Aspartate/ornithine carbamoyltransferase Asp/Orn-binding" evidence="10">
    <location>
        <begin position="162"/>
        <end position="315"/>
    </location>
</feature>
<evidence type="ECO:0000256" key="5">
    <source>
        <dbReference type="ARBA" id="ARBA00022975"/>
    </source>
</evidence>
<dbReference type="PANTHER" id="PTHR45753:SF6">
    <property type="entry name" value="ASPARTATE CARBAMOYLTRANSFERASE"/>
    <property type="match status" value="1"/>
</dbReference>
<dbReference type="GO" id="GO:0004070">
    <property type="term" value="F:aspartate carbamoyltransferase activity"/>
    <property type="evidence" value="ECO:0007669"/>
    <property type="project" value="UniProtKB-UniRule"/>
</dbReference>
<evidence type="ECO:0000256" key="2">
    <source>
        <dbReference type="ARBA" id="ARBA00008896"/>
    </source>
</evidence>
<dbReference type="EC" id="2.1.3.2" evidence="3 8"/>
<dbReference type="PRINTS" id="PR00101">
    <property type="entry name" value="ATCASE"/>
</dbReference>
<evidence type="ECO:0000256" key="7">
    <source>
        <dbReference type="ARBA" id="ARBA00048859"/>
    </source>
</evidence>
<reference evidence="12" key="1">
    <citation type="submission" date="2021-04" db="EMBL/GenBank/DDBJ databases">
        <title>Genome based classification of Actinospica acidithermotolerans sp. nov., an actinobacterium isolated from an Indonesian hot spring.</title>
        <authorList>
            <person name="Kusuma A.B."/>
            <person name="Putra K.E."/>
            <person name="Nafisah S."/>
            <person name="Loh J."/>
            <person name="Nouioui I."/>
            <person name="Goodfellow M."/>
        </authorList>
    </citation>
    <scope>NUCLEOTIDE SEQUENCE</scope>
    <source>
        <strain evidence="12">CSCA 57</strain>
    </source>
</reference>
<evidence type="ECO:0000256" key="3">
    <source>
        <dbReference type="ARBA" id="ARBA00013008"/>
    </source>
</evidence>
<feature type="domain" description="Aspartate/ornithine carbamoyltransferase carbamoyl-P binding" evidence="11">
    <location>
        <begin position="9"/>
        <end position="149"/>
    </location>
</feature>
<dbReference type="SUPFAM" id="SSF53671">
    <property type="entry name" value="Aspartate/ornithine carbamoyltransferase"/>
    <property type="match status" value="1"/>
</dbReference>
<comment type="function">
    <text evidence="6">Catalyzes the condensation of carbamoyl phosphate and aspartate to form carbamoyl aspartate and inorganic phosphate, the committed step in the de novo pyrimidine nucleotide biosynthesis pathway.</text>
</comment>
<dbReference type="PANTHER" id="PTHR45753">
    <property type="entry name" value="ORNITHINE CARBAMOYLTRANSFERASE, MITOCHONDRIAL"/>
    <property type="match status" value="1"/>
</dbReference>
<keyword evidence="4 9" id="KW-0808">Transferase</keyword>
<dbReference type="InterPro" id="IPR036901">
    <property type="entry name" value="Asp/Orn_carbamoylTrfase_sf"/>
</dbReference>
<comment type="catalytic activity">
    <reaction evidence="7">
        <text>carbamoyl phosphate + L-aspartate = N-carbamoyl-L-aspartate + phosphate + H(+)</text>
        <dbReference type="Rhea" id="RHEA:20013"/>
        <dbReference type="ChEBI" id="CHEBI:15378"/>
        <dbReference type="ChEBI" id="CHEBI:29991"/>
        <dbReference type="ChEBI" id="CHEBI:32814"/>
        <dbReference type="ChEBI" id="CHEBI:43474"/>
        <dbReference type="ChEBI" id="CHEBI:58228"/>
        <dbReference type="EC" id="2.1.3.2"/>
    </reaction>
</comment>
<dbReference type="PROSITE" id="PS00097">
    <property type="entry name" value="CARBAMOYLTRANSFERASE"/>
    <property type="match status" value="1"/>
</dbReference>
<evidence type="ECO:0000259" key="11">
    <source>
        <dbReference type="Pfam" id="PF02729"/>
    </source>
</evidence>
<comment type="pathway">
    <text evidence="1">Pyrimidine metabolism; UMP biosynthesis via de novo pathway; (S)-dihydroorotate from bicarbonate: step 2/3.</text>
</comment>
<protein>
    <recommendedName>
        <fullName evidence="3 8">Aspartate carbamoyltransferase</fullName>
        <ecNumber evidence="3 8">2.1.3.2</ecNumber>
    </recommendedName>
</protein>
<comment type="caution">
    <text evidence="12">The sequence shown here is derived from an EMBL/GenBank/DDBJ whole genome shotgun (WGS) entry which is preliminary data.</text>
</comment>
<evidence type="ECO:0000313" key="12">
    <source>
        <dbReference type="EMBL" id="MBR7836718.1"/>
    </source>
</evidence>
<evidence type="ECO:0000259" key="10">
    <source>
        <dbReference type="Pfam" id="PF00185"/>
    </source>
</evidence>
<evidence type="ECO:0000256" key="4">
    <source>
        <dbReference type="ARBA" id="ARBA00022679"/>
    </source>
</evidence>
<dbReference type="InterPro" id="IPR002082">
    <property type="entry name" value="Asp_carbamoyltransf"/>
</dbReference>
<keyword evidence="5" id="KW-0665">Pyrimidine biosynthesis</keyword>
<dbReference type="Pfam" id="PF02729">
    <property type="entry name" value="OTCace_N"/>
    <property type="match status" value="1"/>
</dbReference>
<dbReference type="AlphaFoldDB" id="A0A941EUJ2"/>
<evidence type="ECO:0000256" key="6">
    <source>
        <dbReference type="ARBA" id="ARBA00043884"/>
    </source>
</evidence>
<evidence type="ECO:0000256" key="9">
    <source>
        <dbReference type="RuleBase" id="RU003634"/>
    </source>
</evidence>
<dbReference type="InterPro" id="IPR006132">
    <property type="entry name" value="Asp/Orn_carbamoyltranf_P-bd"/>
</dbReference>
<keyword evidence="13" id="KW-1185">Reference proteome</keyword>
<dbReference type="GO" id="GO:0006207">
    <property type="term" value="P:'de novo' pyrimidine nucleobase biosynthetic process"/>
    <property type="evidence" value="ECO:0007669"/>
    <property type="project" value="InterPro"/>
</dbReference>
<dbReference type="InterPro" id="IPR006131">
    <property type="entry name" value="Asp_carbamoyltransf_Asp/Orn-bd"/>
</dbReference>
<dbReference type="PRINTS" id="PR00100">
    <property type="entry name" value="AOTCASE"/>
</dbReference>
<evidence type="ECO:0000256" key="1">
    <source>
        <dbReference type="ARBA" id="ARBA00004852"/>
    </source>
</evidence>
<accession>A0A941EUJ2</accession>
<dbReference type="Gene3D" id="3.40.50.1370">
    <property type="entry name" value="Aspartate/ornithine carbamoyltransferase"/>
    <property type="match status" value="2"/>
</dbReference>
<dbReference type="EMBL" id="JAGSOG010000157">
    <property type="protein sequence ID" value="MBR7836718.1"/>
    <property type="molecule type" value="Genomic_DNA"/>
</dbReference>
<sequence>MPPTSLTGQHILSSDQFDRPTLEQLFALADLLRPVARGEQVTRVLEGAVMGSLFFEASTRTRLSCDAAFMRLGGSVSHSTGVAITSISKGESLADTSRVVSGYCDIVVMRHPDEQAVHEFAAATHIPVVNGGNGAGEHPTQALLDLYALSREFARLGKTIDGARIALVGDLKHGRTVHSLVRLLSLFRELTIVCVSPPELTMPAGLLELAAGRGHRVEQTDAPREGLAGADLIYATRLQTERFAGTVAPYSDDFRIDAALLAATALPDAVVMHPLPRDSRPGANDLSTDLNRDPRLAIFRQTDAGIPVRMALFASVLGVGEQIPASLRPATWYRPEYIGPDDAPFYRGHGG</sequence>
<dbReference type="RefSeq" id="WP_212531192.1">
    <property type="nucleotide sequence ID" value="NZ_JAGSOG010000157.1"/>
</dbReference>
<dbReference type="GO" id="GO:0005829">
    <property type="term" value="C:cytosol"/>
    <property type="evidence" value="ECO:0007669"/>
    <property type="project" value="TreeGrafter"/>
</dbReference>
<proteinExistence type="inferred from homology"/>
<dbReference type="InterPro" id="IPR006130">
    <property type="entry name" value="Asp/Orn_carbamoylTrfase"/>
</dbReference>
<comment type="similarity">
    <text evidence="2">Belongs to the aspartate/ornithine carbamoyltransferase superfamily. ATCase family.</text>
</comment>
<name>A0A941EUJ2_9ACTN</name>
<dbReference type="Pfam" id="PF00185">
    <property type="entry name" value="OTCace"/>
    <property type="match status" value="1"/>
</dbReference>
<dbReference type="GO" id="GO:0009220">
    <property type="term" value="P:pyrimidine ribonucleotide biosynthetic process"/>
    <property type="evidence" value="ECO:0007669"/>
    <property type="project" value="UniProtKB-UniRule"/>
</dbReference>
<gene>
    <name evidence="12" type="primary">pyrB</name>
    <name evidence="12" type="ORF">KDL01_25785</name>
</gene>
<organism evidence="12 13">
    <name type="scientific">Actinospica durhamensis</name>
    <dbReference type="NCBI Taxonomy" id="1508375"/>
    <lineage>
        <taxon>Bacteria</taxon>
        <taxon>Bacillati</taxon>
        <taxon>Actinomycetota</taxon>
        <taxon>Actinomycetes</taxon>
        <taxon>Catenulisporales</taxon>
        <taxon>Actinospicaceae</taxon>
        <taxon>Actinospica</taxon>
    </lineage>
</organism>
<dbReference type="NCBIfam" id="TIGR00670">
    <property type="entry name" value="asp_carb_tr"/>
    <property type="match status" value="1"/>
</dbReference>
<dbReference type="GO" id="GO:0016597">
    <property type="term" value="F:amino acid binding"/>
    <property type="evidence" value="ECO:0007669"/>
    <property type="project" value="InterPro"/>
</dbReference>